<protein>
    <recommendedName>
        <fullName evidence="2">Phospholipid scramblase</fullName>
    </recommendedName>
</protein>
<dbReference type="AlphaFoldDB" id="A0A1D2N267"/>
<dbReference type="GO" id="GO:0017128">
    <property type="term" value="F:phospholipid scramblase activity"/>
    <property type="evidence" value="ECO:0007669"/>
    <property type="project" value="InterPro"/>
</dbReference>
<feature type="region of interest" description="Disordered" evidence="3">
    <location>
        <begin position="19"/>
        <end position="39"/>
    </location>
</feature>
<feature type="transmembrane region" description="Helical" evidence="2">
    <location>
        <begin position="257"/>
        <end position="282"/>
    </location>
</feature>
<sequence>MSEMATKWIDTVLKWKESKRSALSSVHPTPSSPKSGDISTRYATENIHSPDYDKIKGNHNNPNCYEITSPSGQPIFKVMQKFDQVSTSSESCQSLKKTALKLCIFDMRSGNEILTLTSKPGSDSVIVSSRQKFYQYNGIGKILRIDPGTAWKGPDYNVRGANGKVAIKVNGNRCFFYKNTMFDICTPDNKECYGKIHKDCEGYDPKDSNNVEAKNPVYRINFPLDLSMVSKALILSTALTMDLDYFECGEKEAKSDFLLFTVGLALVTLIVLLFVIILSVLITSKVSSYISSHYGNHTNDEDGRYTASTETEEFELFVETTTQHIK</sequence>
<feature type="compositionally biased region" description="Polar residues" evidence="3">
    <location>
        <begin position="21"/>
        <end position="39"/>
    </location>
</feature>
<comment type="caution">
    <text evidence="4">The sequence shown here is derived from an EMBL/GenBank/DDBJ whole genome shotgun (WGS) entry which is preliminary data.</text>
</comment>
<evidence type="ECO:0000313" key="5">
    <source>
        <dbReference type="Proteomes" id="UP000094527"/>
    </source>
</evidence>
<keyword evidence="2" id="KW-0564">Palmitate</keyword>
<dbReference type="PANTHER" id="PTHR23248:SF9">
    <property type="entry name" value="PHOSPHOLIPID SCRAMBLASE"/>
    <property type="match status" value="1"/>
</dbReference>
<accession>A0A1D2N267</accession>
<proteinExistence type="inferred from homology"/>
<gene>
    <name evidence="4" type="ORF">Ocin01_07524</name>
</gene>
<keyword evidence="2" id="KW-0472">Membrane</keyword>
<keyword evidence="2" id="KW-0449">Lipoprotein</keyword>
<dbReference type="OMA" id="ICKETED"/>
<reference evidence="4 5" key="1">
    <citation type="journal article" date="2016" name="Genome Biol. Evol.">
        <title>Gene Family Evolution Reflects Adaptation to Soil Environmental Stressors in the Genome of the Collembolan Orchesella cincta.</title>
        <authorList>
            <person name="Faddeeva-Vakhrusheva A."/>
            <person name="Derks M.F."/>
            <person name="Anvar S.Y."/>
            <person name="Agamennone V."/>
            <person name="Suring W."/>
            <person name="Smit S."/>
            <person name="van Straalen N.M."/>
            <person name="Roelofs D."/>
        </authorList>
    </citation>
    <scope>NUCLEOTIDE SEQUENCE [LARGE SCALE GENOMIC DNA]</scope>
    <source>
        <tissue evidence="4">Mixed pool</tissue>
    </source>
</reference>
<keyword evidence="5" id="KW-1185">Reference proteome</keyword>
<dbReference type="GO" id="GO:0005886">
    <property type="term" value="C:plasma membrane"/>
    <property type="evidence" value="ECO:0007669"/>
    <property type="project" value="TreeGrafter"/>
</dbReference>
<dbReference type="PANTHER" id="PTHR23248">
    <property type="entry name" value="PHOSPHOLIPID SCRAMBLASE-RELATED"/>
    <property type="match status" value="1"/>
</dbReference>
<dbReference type="Proteomes" id="UP000094527">
    <property type="component" value="Unassembled WGS sequence"/>
</dbReference>
<dbReference type="EMBL" id="LJIJ01000296">
    <property type="protein sequence ID" value="ODM99144.1"/>
    <property type="molecule type" value="Genomic_DNA"/>
</dbReference>
<evidence type="ECO:0000256" key="2">
    <source>
        <dbReference type="RuleBase" id="RU363116"/>
    </source>
</evidence>
<organism evidence="4 5">
    <name type="scientific">Orchesella cincta</name>
    <name type="common">Springtail</name>
    <name type="synonym">Podura cincta</name>
    <dbReference type="NCBI Taxonomy" id="48709"/>
    <lineage>
        <taxon>Eukaryota</taxon>
        <taxon>Metazoa</taxon>
        <taxon>Ecdysozoa</taxon>
        <taxon>Arthropoda</taxon>
        <taxon>Hexapoda</taxon>
        <taxon>Collembola</taxon>
        <taxon>Entomobryomorpha</taxon>
        <taxon>Entomobryoidea</taxon>
        <taxon>Orchesellidae</taxon>
        <taxon>Orchesellinae</taxon>
        <taxon>Orchesella</taxon>
    </lineage>
</organism>
<comment type="cofactor">
    <cofactor evidence="2">
        <name>Ca(2+)</name>
        <dbReference type="ChEBI" id="CHEBI:29108"/>
    </cofactor>
</comment>
<evidence type="ECO:0000256" key="1">
    <source>
        <dbReference type="ARBA" id="ARBA00005350"/>
    </source>
</evidence>
<keyword evidence="2" id="KW-0106">Calcium</keyword>
<comment type="function">
    <text evidence="2">May mediate accelerated ATP-independent bidirectional transbilayer migration of phospholipids upon binding calcium ions that results in a loss of phospholipid asymmetry in the plasma membrane.</text>
</comment>
<comment type="similarity">
    <text evidence="1 2">Belongs to the phospholipid scramblase family.</text>
</comment>
<dbReference type="OrthoDB" id="10479390at2759"/>
<name>A0A1D2N267_ORCCI</name>
<dbReference type="Pfam" id="PF03803">
    <property type="entry name" value="Scramblase"/>
    <property type="match status" value="1"/>
</dbReference>
<evidence type="ECO:0000256" key="3">
    <source>
        <dbReference type="SAM" id="MobiDB-lite"/>
    </source>
</evidence>
<evidence type="ECO:0000313" key="4">
    <source>
        <dbReference type="EMBL" id="ODM99144.1"/>
    </source>
</evidence>
<dbReference type="InterPro" id="IPR005552">
    <property type="entry name" value="Scramblase"/>
</dbReference>
<keyword evidence="2" id="KW-0812">Transmembrane</keyword>
<keyword evidence="2" id="KW-1133">Transmembrane helix</keyword>